<name>A0A4E0QXA1_FASHE</name>
<evidence type="ECO:0000313" key="2">
    <source>
        <dbReference type="Proteomes" id="UP000230066"/>
    </source>
</evidence>
<dbReference type="Proteomes" id="UP000230066">
    <property type="component" value="Unassembled WGS sequence"/>
</dbReference>
<dbReference type="EMBL" id="JXXN02005481">
    <property type="protein sequence ID" value="THD19869.1"/>
    <property type="molecule type" value="Genomic_DNA"/>
</dbReference>
<dbReference type="PANTHER" id="PTHR31239">
    <property type="entry name" value="NICOLIN 1"/>
    <property type="match status" value="1"/>
</dbReference>
<dbReference type="PANTHER" id="PTHR31239:SF2">
    <property type="entry name" value="NICOLIN-1"/>
    <property type="match status" value="1"/>
</dbReference>
<keyword evidence="2" id="KW-1185">Reference proteome</keyword>
<comment type="caution">
    <text evidence="1">The sequence shown here is derived from an EMBL/GenBank/DDBJ whole genome shotgun (WGS) entry which is preliminary data.</text>
</comment>
<accession>A0A4E0QXA1</accession>
<organism evidence="1 2">
    <name type="scientific">Fasciola hepatica</name>
    <name type="common">Liver fluke</name>
    <dbReference type="NCBI Taxonomy" id="6192"/>
    <lineage>
        <taxon>Eukaryota</taxon>
        <taxon>Metazoa</taxon>
        <taxon>Spiralia</taxon>
        <taxon>Lophotrochozoa</taxon>
        <taxon>Platyhelminthes</taxon>
        <taxon>Trematoda</taxon>
        <taxon>Digenea</taxon>
        <taxon>Plagiorchiida</taxon>
        <taxon>Echinostomata</taxon>
        <taxon>Echinostomatoidea</taxon>
        <taxon>Fasciolidae</taxon>
        <taxon>Fasciola</taxon>
    </lineage>
</organism>
<dbReference type="GO" id="GO:0005654">
    <property type="term" value="C:nucleoplasm"/>
    <property type="evidence" value="ECO:0007669"/>
    <property type="project" value="TreeGrafter"/>
</dbReference>
<reference evidence="1" key="1">
    <citation type="submission" date="2019-03" db="EMBL/GenBank/DDBJ databases">
        <title>Improved annotation for the trematode Fasciola hepatica.</title>
        <authorList>
            <person name="Choi Y.-J."/>
            <person name="Martin J."/>
            <person name="Mitreva M."/>
        </authorList>
    </citation>
    <scope>NUCLEOTIDE SEQUENCE [LARGE SCALE GENOMIC DNA]</scope>
</reference>
<sequence>MKVATKQTLNKLSVQISDITPYSPTSMDEVVIRRELTKSIRLGNETDVLPGCVLKIFEFDSTKPKYLKEIHFSNYYAGRVSAKVCLQEAGSFMPIWADLFRIQLMPYYHYCPGSCANVKVKLPANFKTVEAPQRIQRAVFMLQQPSPTWRDYSINAVKFYSDYVSSHEQSSVPAGCEMDEAKTDPKCSTDELGETLKRIHELLQFQRENKIGDSTVRYDMNQLSGAKFDIK</sequence>
<dbReference type="InterPro" id="IPR040235">
    <property type="entry name" value="Nicolin-1"/>
</dbReference>
<protein>
    <submittedName>
        <fullName evidence="1">Uncharacterized protein</fullName>
    </submittedName>
</protein>
<dbReference type="AlphaFoldDB" id="A0A4E0QXA1"/>
<proteinExistence type="predicted"/>
<evidence type="ECO:0000313" key="1">
    <source>
        <dbReference type="EMBL" id="THD19869.1"/>
    </source>
</evidence>
<gene>
    <name evidence="1" type="ORF">D915_009424</name>
</gene>